<accession>A0ACB6RCE5</accession>
<proteinExistence type="predicted"/>
<dbReference type="EMBL" id="MU003494">
    <property type="protein sequence ID" value="KAF2476762.1"/>
    <property type="molecule type" value="Genomic_DNA"/>
</dbReference>
<comment type="caution">
    <text evidence="1">The sequence shown here is derived from an EMBL/GenBank/DDBJ whole genome shotgun (WGS) entry which is preliminary data.</text>
</comment>
<reference evidence="1" key="1">
    <citation type="journal article" date="2020" name="Stud. Mycol.">
        <title>101 Dothideomycetes genomes: a test case for predicting lifestyles and emergence of pathogens.</title>
        <authorList>
            <person name="Haridas S."/>
            <person name="Albert R."/>
            <person name="Binder M."/>
            <person name="Bloem J."/>
            <person name="Labutti K."/>
            <person name="Salamov A."/>
            <person name="Andreopoulos B."/>
            <person name="Baker S."/>
            <person name="Barry K."/>
            <person name="Bills G."/>
            <person name="Bluhm B."/>
            <person name="Cannon C."/>
            <person name="Castanera R."/>
            <person name="Culley D."/>
            <person name="Daum C."/>
            <person name="Ezra D."/>
            <person name="Gonzalez J."/>
            <person name="Henrissat B."/>
            <person name="Kuo A."/>
            <person name="Liang C."/>
            <person name="Lipzen A."/>
            <person name="Lutzoni F."/>
            <person name="Magnuson J."/>
            <person name="Mondo S."/>
            <person name="Nolan M."/>
            <person name="Ohm R."/>
            <person name="Pangilinan J."/>
            <person name="Park H.-J."/>
            <person name="Ramirez L."/>
            <person name="Alfaro M."/>
            <person name="Sun H."/>
            <person name="Tritt A."/>
            <person name="Yoshinaga Y."/>
            <person name="Zwiers L.-H."/>
            <person name="Turgeon B."/>
            <person name="Goodwin S."/>
            <person name="Spatafora J."/>
            <person name="Crous P."/>
            <person name="Grigoriev I."/>
        </authorList>
    </citation>
    <scope>NUCLEOTIDE SEQUENCE</scope>
    <source>
        <strain evidence="1">ATCC 200398</strain>
    </source>
</reference>
<sequence>MAATSKPLRILITGCSAGGIGSTLAQSLASRGHHVFATLRNTSKLSLELSSRSNVTVLELDVTAATSIAAAVKVVEEITEGKGLDILVNNAGTGYTMPLLDSDLEEGKRLFETNMWGLLAVTKAFMDLLIQARGTVVNISSVGGEVNTPWIGIYAASKAAVTVLSETLRLEVAPLGVHVQTVMVGVITTPFWANEPAFFLPQTSRYHAIKDTIAKCASGEAVPKGISPEVFAKQIVSDVLSRKSGQFYRGPMSSTVGFCSRYLPKFVVDSLISNGQGLGELAESFKTSKQEARISSSAST</sequence>
<organism evidence="1 2">
    <name type="scientific">Lindgomyces ingoldianus</name>
    <dbReference type="NCBI Taxonomy" id="673940"/>
    <lineage>
        <taxon>Eukaryota</taxon>
        <taxon>Fungi</taxon>
        <taxon>Dikarya</taxon>
        <taxon>Ascomycota</taxon>
        <taxon>Pezizomycotina</taxon>
        <taxon>Dothideomycetes</taxon>
        <taxon>Pleosporomycetidae</taxon>
        <taxon>Pleosporales</taxon>
        <taxon>Lindgomycetaceae</taxon>
        <taxon>Lindgomyces</taxon>
    </lineage>
</organism>
<evidence type="ECO:0000313" key="2">
    <source>
        <dbReference type="Proteomes" id="UP000799755"/>
    </source>
</evidence>
<keyword evidence="2" id="KW-1185">Reference proteome</keyword>
<protein>
    <submittedName>
        <fullName evidence="1">Oxidoreductase</fullName>
    </submittedName>
</protein>
<name>A0ACB6RCE5_9PLEO</name>
<gene>
    <name evidence="1" type="ORF">BDR25DRAFT_375882</name>
</gene>
<evidence type="ECO:0000313" key="1">
    <source>
        <dbReference type="EMBL" id="KAF2476762.1"/>
    </source>
</evidence>
<dbReference type="Proteomes" id="UP000799755">
    <property type="component" value="Unassembled WGS sequence"/>
</dbReference>